<reference evidence="2" key="1">
    <citation type="submission" date="2018-05" db="EMBL/GenBank/DDBJ databases">
        <authorList>
            <person name="Lanie J.A."/>
            <person name="Ng W.-L."/>
            <person name="Kazmierczak K.M."/>
            <person name="Andrzejewski T.M."/>
            <person name="Davidsen T.M."/>
            <person name="Wayne K.J."/>
            <person name="Tettelin H."/>
            <person name="Glass J.I."/>
            <person name="Rusch D."/>
            <person name="Podicherti R."/>
            <person name="Tsui H.-C.T."/>
            <person name="Winkler M.E."/>
        </authorList>
    </citation>
    <scope>NUCLEOTIDE SEQUENCE</scope>
</reference>
<name>A0A383EMZ1_9ZZZZ</name>
<feature type="compositionally biased region" description="Polar residues" evidence="1">
    <location>
        <begin position="22"/>
        <end position="36"/>
    </location>
</feature>
<evidence type="ECO:0000313" key="2">
    <source>
        <dbReference type="EMBL" id="SVE58272.1"/>
    </source>
</evidence>
<sequence>MNEVAFGTGPEPSGSNVPGGKSQDSQRNTKQISITSKETHISKRWSEFIRYS</sequence>
<proteinExistence type="predicted"/>
<feature type="region of interest" description="Disordered" evidence="1">
    <location>
        <begin position="1"/>
        <end position="39"/>
    </location>
</feature>
<protein>
    <submittedName>
        <fullName evidence="2">Uncharacterized protein</fullName>
    </submittedName>
</protein>
<accession>A0A383EMZ1</accession>
<evidence type="ECO:0000256" key="1">
    <source>
        <dbReference type="SAM" id="MobiDB-lite"/>
    </source>
</evidence>
<organism evidence="2">
    <name type="scientific">marine metagenome</name>
    <dbReference type="NCBI Taxonomy" id="408172"/>
    <lineage>
        <taxon>unclassified sequences</taxon>
        <taxon>metagenomes</taxon>
        <taxon>ecological metagenomes</taxon>
    </lineage>
</organism>
<dbReference type="AlphaFoldDB" id="A0A383EMZ1"/>
<gene>
    <name evidence="2" type="ORF">METZ01_LOCUS511126</name>
</gene>
<dbReference type="EMBL" id="UINC01227404">
    <property type="protein sequence ID" value="SVE58272.1"/>
    <property type="molecule type" value="Genomic_DNA"/>
</dbReference>